<organism evidence="3 4">
    <name type="scientific">Ornithinibacillus caprae</name>
    <dbReference type="NCBI Taxonomy" id="2678566"/>
    <lineage>
        <taxon>Bacteria</taxon>
        <taxon>Bacillati</taxon>
        <taxon>Bacillota</taxon>
        <taxon>Bacilli</taxon>
        <taxon>Bacillales</taxon>
        <taxon>Bacillaceae</taxon>
        <taxon>Ornithinibacillus</taxon>
    </lineage>
</organism>
<feature type="domain" description="Aminoglycoside phosphotransferase" evidence="2">
    <location>
        <begin position="28"/>
        <end position="249"/>
    </location>
</feature>
<evidence type="ECO:0000256" key="1">
    <source>
        <dbReference type="ARBA" id="ARBA00038240"/>
    </source>
</evidence>
<dbReference type="Gene3D" id="3.90.1200.10">
    <property type="match status" value="1"/>
</dbReference>
<gene>
    <name evidence="3" type="ORF">GMD78_07160</name>
</gene>
<dbReference type="AlphaFoldDB" id="A0A6N8FEQ7"/>
<protein>
    <submittedName>
        <fullName evidence="3">Phosphotransferase</fullName>
    </submittedName>
</protein>
<reference evidence="3 4" key="1">
    <citation type="submission" date="2019-11" db="EMBL/GenBank/DDBJ databases">
        <authorList>
            <person name="Li X."/>
        </authorList>
    </citation>
    <scope>NUCLEOTIDE SEQUENCE [LARGE SCALE GENOMIC DNA]</scope>
    <source>
        <strain evidence="3 4">L9</strain>
    </source>
</reference>
<dbReference type="InterPro" id="IPR011009">
    <property type="entry name" value="Kinase-like_dom_sf"/>
</dbReference>
<keyword evidence="4" id="KW-1185">Reference proteome</keyword>
<dbReference type="PANTHER" id="PTHR21064">
    <property type="entry name" value="AMINOGLYCOSIDE PHOSPHOTRANSFERASE DOMAIN-CONTAINING PROTEIN-RELATED"/>
    <property type="match status" value="1"/>
</dbReference>
<comment type="similarity">
    <text evidence="1">Belongs to the pseudomonas-type ThrB family.</text>
</comment>
<dbReference type="Gene3D" id="3.30.200.20">
    <property type="entry name" value="Phosphorylase Kinase, domain 1"/>
    <property type="match status" value="1"/>
</dbReference>
<dbReference type="PANTHER" id="PTHR21064:SF6">
    <property type="entry name" value="AMINOGLYCOSIDE PHOSPHOTRANSFERASE DOMAIN-CONTAINING PROTEIN"/>
    <property type="match status" value="1"/>
</dbReference>
<dbReference type="InterPro" id="IPR002575">
    <property type="entry name" value="Aminoglycoside_PTrfase"/>
</dbReference>
<dbReference type="GO" id="GO:0019202">
    <property type="term" value="F:amino acid kinase activity"/>
    <property type="evidence" value="ECO:0007669"/>
    <property type="project" value="TreeGrafter"/>
</dbReference>
<dbReference type="EMBL" id="WOCA01000004">
    <property type="protein sequence ID" value="MUK88172.1"/>
    <property type="molecule type" value="Genomic_DNA"/>
</dbReference>
<dbReference type="InterPro" id="IPR050249">
    <property type="entry name" value="Pseudomonas-type_ThrB"/>
</dbReference>
<dbReference type="Pfam" id="PF01636">
    <property type="entry name" value="APH"/>
    <property type="match status" value="1"/>
</dbReference>
<evidence type="ECO:0000313" key="4">
    <source>
        <dbReference type="Proteomes" id="UP000469125"/>
    </source>
</evidence>
<dbReference type="RefSeq" id="WP_155668156.1">
    <property type="nucleotide sequence ID" value="NZ_WOCA01000004.1"/>
</dbReference>
<dbReference type="SUPFAM" id="SSF56112">
    <property type="entry name" value="Protein kinase-like (PK-like)"/>
    <property type="match status" value="1"/>
</dbReference>
<accession>A0A6N8FEQ7</accession>
<name>A0A6N8FEQ7_9BACI</name>
<sequence length="329" mass="38756">MTNQLLEKAILDDLLLACNKLFNFQLIDIEPIHRGWLNLKWKVITDEGVFLLKQYNRNRLKKYSIEELSKVFSYQNQLHAEGVRCPKIQSFQEQLFLESDQGERFILMEFCDGSLVKPGKLTEQQMYDFGKETALMHKLLNDGRLVRKTHPEFQAPTINNRLAYWESVCKDADSIGNLELQSLAEKQYNATRSLPLHELHLHDTGWAHRDLWVDNVLFDRNDVSAILDFDRMKYDYPQLDVGRAVLSGALDGNDLNTSVAISFIEGYRYYQPIPSMYLTNALRLLWYMESTWWIDPRLEYKTGPPKRFKEEMVWLADHLPYLHEILEHH</sequence>
<evidence type="ECO:0000259" key="2">
    <source>
        <dbReference type="Pfam" id="PF01636"/>
    </source>
</evidence>
<dbReference type="Proteomes" id="UP000469125">
    <property type="component" value="Unassembled WGS sequence"/>
</dbReference>
<keyword evidence="3" id="KW-0808">Transferase</keyword>
<proteinExistence type="inferred from homology"/>
<comment type="caution">
    <text evidence="3">The sequence shown here is derived from an EMBL/GenBank/DDBJ whole genome shotgun (WGS) entry which is preliminary data.</text>
</comment>
<evidence type="ECO:0000313" key="3">
    <source>
        <dbReference type="EMBL" id="MUK88172.1"/>
    </source>
</evidence>